<gene>
    <name evidence="3" type="ORF">L1049_009234</name>
</gene>
<feature type="region of interest" description="Disordered" evidence="1">
    <location>
        <begin position="820"/>
        <end position="841"/>
    </location>
</feature>
<protein>
    <recommendedName>
        <fullName evidence="2">DUF4283 domain-containing protein</fullName>
    </recommendedName>
</protein>
<comment type="caution">
    <text evidence="3">The sequence shown here is derived from an EMBL/GenBank/DDBJ whole genome shotgun (WGS) entry which is preliminary data.</text>
</comment>
<dbReference type="PANTHER" id="PTHR33781">
    <property type="entry name" value="PROTEIN PHYTOCHROME KINASE SUBSTRATE 1-RELATED"/>
    <property type="match status" value="1"/>
</dbReference>
<evidence type="ECO:0000313" key="4">
    <source>
        <dbReference type="Proteomes" id="UP001415857"/>
    </source>
</evidence>
<dbReference type="Proteomes" id="UP001415857">
    <property type="component" value="Unassembled WGS sequence"/>
</dbReference>
<dbReference type="PANTHER" id="PTHR33781:SF1">
    <property type="entry name" value="PROTEIN PHYTOCHROME KINASE SUBSTRATE 4"/>
    <property type="match status" value="1"/>
</dbReference>
<name>A0AAP0SAX7_LIQFO</name>
<dbReference type="AlphaFoldDB" id="A0AAP0SAX7"/>
<feature type="domain" description="DUF4283" evidence="2">
    <location>
        <begin position="569"/>
        <end position="649"/>
    </location>
</feature>
<accession>A0AAP0SAX7</accession>
<sequence length="841" mass="92530">MERITVMKSINGSLSQQPIFDMMEPSLRCTSFTQKSNLRDASFSAYLKREEPNPDAQEHVGCTVDDCEISIFDAQKYFNESNEQKQGSKIVSPVHVNLDGIPEQSDLSAAPRLSTVSSVDGYSRNYRARSFHATPTASSEASWNSQTGLLSNPPGSLKVSLRNLPTSDGNKRGSSSSRWFFGRKCPCSGKKSVQVEEKFSEQKTPVRFTHINNSNVSKRQTPRSVENISVVEKAPNKMLEKSLGVTRDWAEGRREAIPNSQRFSLQDERSPSNLGQRVLASGRSFSDGNGFSFPILNPSSPMNLGLNILPPATVSPPSEDPPRDSLEVFQPPCDESIPRKSAELLRQRDRRNFTFPASPKSRMTTGTDDDVASDASSDLFEIESFSTQTTSYPMYHRRDSLDEDSGYSARRLVANSGSALYCGRSLDEPRTPSIAPTECYEPSEASIDWSVTTAEGFDRASVTNFSVTASEADEVIMIRHELGNRGGIGGGDVGGSKRRGNGLLSCRCEKAVSVGPHPVRCVPEGRLVGLPVPPFEEFSLLICKTAGLSCDDKSLDLEVDIENALNATNLSLVGKLITNRAVSLNTVRVVASKAWNFPGGLVITPLATNTFLFGFNKVNDRHRIFNLGPWSMVGADLVLKAWSPSLVLEEIDFTYSPFWLQIHGLHPDHKTIRNVEKIEAVLGKVVLVDFTSKEAMLWQNFLRVKVYIDVSKPFKFGFSLIRGNHPKEFRPWMRADHGNFLGMNLMGKNLTSRGSNPRHFSSGSQSPPMREARALHLNTPTIPHKPLDKSPFALVLPPALPPASTHFPLITDTTALTPLNKSPPIDISTDSIPPPSNHAVP</sequence>
<reference evidence="3 4" key="1">
    <citation type="journal article" date="2024" name="Plant J.">
        <title>Genome sequences and population genomics reveal climatic adaptation and genomic divergence between two closely related sweetgum species.</title>
        <authorList>
            <person name="Xu W.Q."/>
            <person name="Ren C.Q."/>
            <person name="Zhang X.Y."/>
            <person name="Comes H.P."/>
            <person name="Liu X.H."/>
            <person name="Li Y.G."/>
            <person name="Kettle C.J."/>
            <person name="Jalonen R."/>
            <person name="Gaisberger H."/>
            <person name="Ma Y.Z."/>
            <person name="Qiu Y.X."/>
        </authorList>
    </citation>
    <scope>NUCLEOTIDE SEQUENCE [LARGE SCALE GENOMIC DNA]</scope>
    <source>
        <strain evidence="3">Hangzhou</strain>
    </source>
</reference>
<proteinExistence type="predicted"/>
<organism evidence="3 4">
    <name type="scientific">Liquidambar formosana</name>
    <name type="common">Formosan gum</name>
    <dbReference type="NCBI Taxonomy" id="63359"/>
    <lineage>
        <taxon>Eukaryota</taxon>
        <taxon>Viridiplantae</taxon>
        <taxon>Streptophyta</taxon>
        <taxon>Embryophyta</taxon>
        <taxon>Tracheophyta</taxon>
        <taxon>Spermatophyta</taxon>
        <taxon>Magnoliopsida</taxon>
        <taxon>eudicotyledons</taxon>
        <taxon>Gunneridae</taxon>
        <taxon>Pentapetalae</taxon>
        <taxon>Saxifragales</taxon>
        <taxon>Altingiaceae</taxon>
        <taxon>Liquidambar</taxon>
    </lineage>
</organism>
<evidence type="ECO:0000256" key="1">
    <source>
        <dbReference type="SAM" id="MobiDB-lite"/>
    </source>
</evidence>
<feature type="region of interest" description="Disordered" evidence="1">
    <location>
        <begin position="310"/>
        <end position="334"/>
    </location>
</feature>
<feature type="compositionally biased region" description="Pro residues" evidence="1">
    <location>
        <begin position="832"/>
        <end position="841"/>
    </location>
</feature>
<feature type="compositionally biased region" description="Polar residues" evidence="1">
    <location>
        <begin position="134"/>
        <end position="154"/>
    </location>
</feature>
<dbReference type="Pfam" id="PF14111">
    <property type="entry name" value="DUF4283"/>
    <property type="match status" value="1"/>
</dbReference>
<evidence type="ECO:0000313" key="3">
    <source>
        <dbReference type="EMBL" id="KAK9291050.1"/>
    </source>
</evidence>
<dbReference type="EMBL" id="JBBPBK010000002">
    <property type="protein sequence ID" value="KAK9291050.1"/>
    <property type="molecule type" value="Genomic_DNA"/>
</dbReference>
<dbReference type="GO" id="GO:0009638">
    <property type="term" value="P:phototropism"/>
    <property type="evidence" value="ECO:0007669"/>
    <property type="project" value="InterPro"/>
</dbReference>
<keyword evidence="4" id="KW-1185">Reference proteome</keyword>
<dbReference type="InterPro" id="IPR025558">
    <property type="entry name" value="DUF4283"/>
</dbReference>
<evidence type="ECO:0000259" key="2">
    <source>
        <dbReference type="Pfam" id="PF14111"/>
    </source>
</evidence>
<feature type="region of interest" description="Disordered" evidence="1">
    <location>
        <begin position="134"/>
        <end position="155"/>
    </location>
</feature>
<feature type="compositionally biased region" description="Low complexity" evidence="1">
    <location>
        <begin position="822"/>
        <end position="831"/>
    </location>
</feature>
<dbReference type="InterPro" id="IPR039615">
    <property type="entry name" value="PKS"/>
</dbReference>